<evidence type="ECO:0000313" key="11">
    <source>
        <dbReference type="Proteomes" id="UP001172159"/>
    </source>
</evidence>
<evidence type="ECO:0000256" key="4">
    <source>
        <dbReference type="ARBA" id="ARBA00012682"/>
    </source>
</evidence>
<evidence type="ECO:0000256" key="1">
    <source>
        <dbReference type="ARBA" id="ARBA00004196"/>
    </source>
</evidence>
<dbReference type="FunFam" id="2.60.40.200:FF:000007">
    <property type="entry name" value="Cell surface Cu-only superoxide dismutase 5"/>
    <property type="match status" value="1"/>
</dbReference>
<comment type="similarity">
    <text evidence="3">Belongs to the Cu-Zn superoxide dismutase family.</text>
</comment>
<comment type="catalytic activity">
    <reaction evidence="7">
        <text>2 superoxide + 2 H(+) = H2O2 + O2</text>
        <dbReference type="Rhea" id="RHEA:20696"/>
        <dbReference type="ChEBI" id="CHEBI:15378"/>
        <dbReference type="ChEBI" id="CHEBI:15379"/>
        <dbReference type="ChEBI" id="CHEBI:16240"/>
        <dbReference type="ChEBI" id="CHEBI:18421"/>
        <dbReference type="EC" id="1.15.1.1"/>
    </reaction>
</comment>
<evidence type="ECO:0000256" key="6">
    <source>
        <dbReference type="ARBA" id="ARBA00022862"/>
    </source>
</evidence>
<evidence type="ECO:0000256" key="5">
    <source>
        <dbReference type="ARBA" id="ARBA00022525"/>
    </source>
</evidence>
<organism evidence="10 11">
    <name type="scientific">Apiosordaria backusii</name>
    <dbReference type="NCBI Taxonomy" id="314023"/>
    <lineage>
        <taxon>Eukaryota</taxon>
        <taxon>Fungi</taxon>
        <taxon>Dikarya</taxon>
        <taxon>Ascomycota</taxon>
        <taxon>Pezizomycotina</taxon>
        <taxon>Sordariomycetes</taxon>
        <taxon>Sordariomycetidae</taxon>
        <taxon>Sordariales</taxon>
        <taxon>Lasiosphaeriaceae</taxon>
        <taxon>Apiosordaria</taxon>
    </lineage>
</organism>
<comment type="caution">
    <text evidence="10">The sequence shown here is derived from an EMBL/GenBank/DDBJ whole genome shotgun (WGS) entry which is preliminary data.</text>
</comment>
<evidence type="ECO:0000256" key="7">
    <source>
        <dbReference type="ARBA" id="ARBA00049204"/>
    </source>
</evidence>
<dbReference type="EMBL" id="JAUKTV010000009">
    <property type="protein sequence ID" value="KAK0729196.1"/>
    <property type="molecule type" value="Genomic_DNA"/>
</dbReference>
<feature type="chain" id="PRO_5041270125" description="superoxide dismutase" evidence="9">
    <location>
        <begin position="21"/>
        <end position="285"/>
    </location>
</feature>
<accession>A0AA40B7R2</accession>
<keyword evidence="6" id="KW-0049">Antioxidant</keyword>
<dbReference type="SUPFAM" id="SSF49329">
    <property type="entry name" value="Cu,Zn superoxide dismutase-like"/>
    <property type="match status" value="1"/>
</dbReference>
<evidence type="ECO:0000313" key="10">
    <source>
        <dbReference type="EMBL" id="KAK0729196.1"/>
    </source>
</evidence>
<dbReference type="InterPro" id="IPR036423">
    <property type="entry name" value="SOD-like_Cu/Zn_dom_sf"/>
</dbReference>
<keyword evidence="11" id="KW-1185">Reference proteome</keyword>
<comment type="subcellular location">
    <subcellularLocation>
        <location evidence="1">Cell envelope</location>
    </subcellularLocation>
    <subcellularLocation>
        <location evidence="2">Secreted</location>
    </subcellularLocation>
</comment>
<keyword evidence="5" id="KW-0964">Secreted</keyword>
<feature type="compositionally biased region" description="Low complexity" evidence="8">
    <location>
        <begin position="254"/>
        <end position="264"/>
    </location>
</feature>
<feature type="signal peptide" evidence="9">
    <location>
        <begin position="1"/>
        <end position="20"/>
    </location>
</feature>
<dbReference type="Gene3D" id="2.60.40.200">
    <property type="entry name" value="Superoxide dismutase, copper/zinc binding domain"/>
    <property type="match status" value="1"/>
</dbReference>
<dbReference type="AlphaFoldDB" id="A0AA40B7R2"/>
<reference evidence="10" key="1">
    <citation type="submission" date="2023-06" db="EMBL/GenBank/DDBJ databases">
        <title>Genome-scale phylogeny and comparative genomics of the fungal order Sordariales.</title>
        <authorList>
            <consortium name="Lawrence Berkeley National Laboratory"/>
            <person name="Hensen N."/>
            <person name="Bonometti L."/>
            <person name="Westerberg I."/>
            <person name="Brannstrom I.O."/>
            <person name="Guillou S."/>
            <person name="Cros-Aarteil S."/>
            <person name="Calhoun S."/>
            <person name="Haridas S."/>
            <person name="Kuo A."/>
            <person name="Mondo S."/>
            <person name="Pangilinan J."/>
            <person name="Riley R."/>
            <person name="Labutti K."/>
            <person name="Andreopoulos B."/>
            <person name="Lipzen A."/>
            <person name="Chen C."/>
            <person name="Yanf M."/>
            <person name="Daum C."/>
            <person name="Ng V."/>
            <person name="Clum A."/>
            <person name="Steindorff A."/>
            <person name="Ohm R."/>
            <person name="Martin F."/>
            <person name="Silar P."/>
            <person name="Natvig D."/>
            <person name="Lalanne C."/>
            <person name="Gautier V."/>
            <person name="Ament-Velasquez S.L."/>
            <person name="Kruys A."/>
            <person name="Hutchinson M.I."/>
            <person name="Powell A.J."/>
            <person name="Barry K."/>
            <person name="Miller A.N."/>
            <person name="Grigoriev I.V."/>
            <person name="Debuchy R."/>
            <person name="Gladieux P."/>
            <person name="Thoren M.H."/>
            <person name="Johannesson H."/>
        </authorList>
    </citation>
    <scope>NUCLEOTIDE SEQUENCE</scope>
    <source>
        <strain evidence="10">CBS 540.89</strain>
    </source>
</reference>
<keyword evidence="9" id="KW-0732">Signal</keyword>
<gene>
    <name evidence="10" type="ORF">B0T21DRAFT_445026</name>
</gene>
<protein>
    <recommendedName>
        <fullName evidence="4">superoxide dismutase</fullName>
        <ecNumber evidence="4">1.15.1.1</ecNumber>
    </recommendedName>
</protein>
<dbReference type="GO" id="GO:0004784">
    <property type="term" value="F:superoxide dismutase activity"/>
    <property type="evidence" value="ECO:0007669"/>
    <property type="project" value="UniProtKB-EC"/>
</dbReference>
<evidence type="ECO:0000256" key="8">
    <source>
        <dbReference type="SAM" id="MobiDB-lite"/>
    </source>
</evidence>
<proteinExistence type="inferred from homology"/>
<dbReference type="Proteomes" id="UP001172159">
    <property type="component" value="Unassembled WGS sequence"/>
</dbReference>
<dbReference type="GO" id="GO:0046872">
    <property type="term" value="F:metal ion binding"/>
    <property type="evidence" value="ECO:0007669"/>
    <property type="project" value="InterPro"/>
</dbReference>
<feature type="compositionally biased region" description="Gly residues" evidence="8">
    <location>
        <begin position="237"/>
        <end position="253"/>
    </location>
</feature>
<dbReference type="EC" id="1.15.1.1" evidence="4"/>
<evidence type="ECO:0000256" key="2">
    <source>
        <dbReference type="ARBA" id="ARBA00004613"/>
    </source>
</evidence>
<feature type="region of interest" description="Disordered" evidence="8">
    <location>
        <begin position="228"/>
        <end position="264"/>
    </location>
</feature>
<sequence length="285" mass="28970">MRVSNNLSLLLAAGATQVAAQSVEPETGKLGNATVVTNNPIGVVYKAVLPAEAWFKPAYPEGGNIEGEVTATAAESGTGVVYHYKLSNLPKEGGPFPYHLHVAPVPENGNCSVTLAHLDPFIRGENTTCNSSAPETCQVGDLSGKFGAITPDDDGKWETTYTDLYSSTLEGIGAFFGNRSIVFHYPNKTRISCANFEKVEDGSGGSMTSVTLLPPTATGNSSYTILPTGGVSSSSTVGGGGPSTTTAGSGGGQPTTSTPPFSGAAGVRGGATGALVLGAVVMFML</sequence>
<evidence type="ECO:0000256" key="9">
    <source>
        <dbReference type="SAM" id="SignalP"/>
    </source>
</evidence>
<name>A0AA40B7R2_9PEZI</name>
<dbReference type="GO" id="GO:0005576">
    <property type="term" value="C:extracellular region"/>
    <property type="evidence" value="ECO:0007669"/>
    <property type="project" value="UniProtKB-SubCell"/>
</dbReference>
<evidence type="ECO:0000256" key="3">
    <source>
        <dbReference type="ARBA" id="ARBA00010457"/>
    </source>
</evidence>